<accession>A0A8B3S4J0</accession>
<dbReference type="AlphaFoldDB" id="A0A8B3S4J0"/>
<dbReference type="InterPro" id="IPR052344">
    <property type="entry name" value="Transposase-related"/>
</dbReference>
<dbReference type="Pfam" id="PF03050">
    <property type="entry name" value="DDE_Tnp_IS66"/>
    <property type="match status" value="1"/>
</dbReference>
<evidence type="ECO:0000259" key="2">
    <source>
        <dbReference type="Pfam" id="PF03050"/>
    </source>
</evidence>
<sequence>MFDKTHTEQLEKHIEQLEVRIKQLQEENKVNLKQKSALEQLNINLEGIADKKIKEAILGLFNIIEQQAGTNRKLQQENQRLRDEINRLKGEQGKPDIKPNKKKPTYDFSSEKERKKNQSKQKRKSKKDKIKIDRTEKCRVDRDILPPDAEFKGYEKVIVRDLKIETDNIEFQKEVFYSPSQKKTYAAKLPQGYGGGHGPTVKALSIIMKNVCNMSEPNILDFLHNVNIPISAGGLSNILIKNIERFHQEKDELFRAGLESTDYQQIDDTSARVRGKNYKTHILNNPFYTAYFTTEKKDRLTILKILLGGKELKYSINEGTFGLLERLRVSKKYIEKLKELEVDKELWKPEVEKLLLEHIPKLKERPKTRILEALAISYYHSLTDYPVVKIFVCDNAPQFKLLAKELALCWVHDGRHYKKLQPVVPYYAKKLEEFRTRFWAYYHKLLEYKSDPTQEKAELLSDEFDKLFSSKTRYGQLDDRISKTKAKEECLLLVLKYPELPLHNNDSELGARVAVRKRDVSLHTMTEEGTKANDTFLTITQTCKKLGINAYDYIFDRVSKSFKLPSLAQTIRTKVIEERVIKSMDPSQNRLTDIGTYAVFNKC</sequence>
<comment type="caution">
    <text evidence="3">The sequence shown here is derived from an EMBL/GenBank/DDBJ whole genome shotgun (WGS) entry which is preliminary data.</text>
</comment>
<gene>
    <name evidence="3" type="ORF">AEth_00782</name>
</gene>
<protein>
    <recommendedName>
        <fullName evidence="2">Transposase IS66 central domain-containing protein</fullName>
    </recommendedName>
</protein>
<name>A0A8B3S4J0_9EURY</name>
<dbReference type="Proteomes" id="UP000291831">
    <property type="component" value="Unassembled WGS sequence"/>
</dbReference>
<proteinExistence type="predicted"/>
<feature type="compositionally biased region" description="Basic residues" evidence="1">
    <location>
        <begin position="117"/>
        <end position="129"/>
    </location>
</feature>
<dbReference type="InterPro" id="IPR004291">
    <property type="entry name" value="Transposase_IS66_central"/>
</dbReference>
<evidence type="ECO:0000256" key="1">
    <source>
        <dbReference type="SAM" id="MobiDB-lite"/>
    </source>
</evidence>
<evidence type="ECO:0000313" key="3">
    <source>
        <dbReference type="EMBL" id="RZB31081.1"/>
    </source>
</evidence>
<dbReference type="PANTHER" id="PTHR33678">
    <property type="entry name" value="BLL1576 PROTEIN"/>
    <property type="match status" value="1"/>
</dbReference>
<feature type="region of interest" description="Disordered" evidence="1">
    <location>
        <begin position="86"/>
        <end position="132"/>
    </location>
</feature>
<feature type="compositionally biased region" description="Basic and acidic residues" evidence="1">
    <location>
        <begin position="86"/>
        <end position="99"/>
    </location>
</feature>
<organism evidence="3 4">
    <name type="scientific">Candidatus Argoarchaeum ethanivorans</name>
    <dbReference type="NCBI Taxonomy" id="2608793"/>
    <lineage>
        <taxon>Archaea</taxon>
        <taxon>Methanobacteriati</taxon>
        <taxon>Methanobacteriota</taxon>
        <taxon>Stenosarchaea group</taxon>
        <taxon>Methanomicrobia</taxon>
        <taxon>Methanosarcinales</taxon>
        <taxon>Methanosarcinales incertae sedis</taxon>
        <taxon>GOM Arc I cluster</taxon>
        <taxon>Candidatus Argoarchaeum</taxon>
    </lineage>
</organism>
<dbReference type="EMBL" id="RPGO01000022">
    <property type="protein sequence ID" value="RZB31081.1"/>
    <property type="molecule type" value="Genomic_DNA"/>
</dbReference>
<reference evidence="4" key="1">
    <citation type="submission" date="2019-01" db="EMBL/GenBank/DDBJ databases">
        <title>Anaerobic oxidation of ethane by archaea from a marine hydrocarbon seep.</title>
        <authorList>
            <person name="Musat F."/>
        </authorList>
    </citation>
    <scope>NUCLEOTIDE SEQUENCE [LARGE SCALE GENOMIC DNA]</scope>
</reference>
<feature type="domain" description="Transposase IS66 central" evidence="2">
    <location>
        <begin position="405"/>
        <end position="531"/>
    </location>
</feature>
<evidence type="ECO:0000313" key="4">
    <source>
        <dbReference type="Proteomes" id="UP000291831"/>
    </source>
</evidence>